<keyword evidence="2" id="KW-1185">Reference proteome</keyword>
<comment type="caution">
    <text evidence="1">The sequence shown here is derived from an EMBL/GenBank/DDBJ whole genome shotgun (WGS) entry which is preliminary data.</text>
</comment>
<sequence>MARFVIRIIALSVPDVTRSAKKADRVLRRWSVPSVVAASRRASLDVTAGSVRAALLHE</sequence>
<dbReference type="EMBL" id="JBHSDL010000014">
    <property type="protein sequence ID" value="MFC4374780.1"/>
    <property type="molecule type" value="Genomic_DNA"/>
</dbReference>
<dbReference type="Proteomes" id="UP001595844">
    <property type="component" value="Unassembled WGS sequence"/>
</dbReference>
<accession>A0ABV8VJ90</accession>
<gene>
    <name evidence="1" type="ORF">ACFO5K_11785</name>
</gene>
<reference evidence="2" key="1">
    <citation type="journal article" date="2019" name="Int. J. Syst. Evol. Microbiol.">
        <title>The Global Catalogue of Microorganisms (GCM) 10K type strain sequencing project: providing services to taxonomists for standard genome sequencing and annotation.</title>
        <authorList>
            <consortium name="The Broad Institute Genomics Platform"/>
            <consortium name="The Broad Institute Genome Sequencing Center for Infectious Disease"/>
            <person name="Wu L."/>
            <person name="Ma J."/>
        </authorList>
    </citation>
    <scope>NUCLEOTIDE SEQUENCE [LARGE SCALE GENOMIC DNA]</scope>
    <source>
        <strain evidence="2">IBRC-M 10490</strain>
    </source>
</reference>
<organism evidence="1 2">
    <name type="scientific">Nocardia halotolerans</name>
    <dbReference type="NCBI Taxonomy" id="1755878"/>
    <lineage>
        <taxon>Bacteria</taxon>
        <taxon>Bacillati</taxon>
        <taxon>Actinomycetota</taxon>
        <taxon>Actinomycetes</taxon>
        <taxon>Mycobacteriales</taxon>
        <taxon>Nocardiaceae</taxon>
        <taxon>Nocardia</taxon>
    </lineage>
</organism>
<dbReference type="RefSeq" id="WP_378560372.1">
    <property type="nucleotide sequence ID" value="NZ_JBHSDL010000014.1"/>
</dbReference>
<evidence type="ECO:0000313" key="2">
    <source>
        <dbReference type="Proteomes" id="UP001595844"/>
    </source>
</evidence>
<evidence type="ECO:0000313" key="1">
    <source>
        <dbReference type="EMBL" id="MFC4374780.1"/>
    </source>
</evidence>
<protein>
    <submittedName>
        <fullName evidence="1">Uncharacterized protein</fullName>
    </submittedName>
</protein>
<proteinExistence type="predicted"/>
<name>A0ABV8VJ90_9NOCA</name>